<evidence type="ECO:0000313" key="1">
    <source>
        <dbReference type="EMBL" id="KAJ8989887.1"/>
    </source>
</evidence>
<reference evidence="1" key="1">
    <citation type="submission" date="2023-01" db="EMBL/GenBank/DDBJ databases">
        <title>Exophiala dermititidis isolated from Cystic Fibrosis Patient.</title>
        <authorList>
            <person name="Kurbessoian T."/>
            <person name="Crocker A."/>
            <person name="Murante D."/>
            <person name="Hogan D.A."/>
            <person name="Stajich J.E."/>
        </authorList>
    </citation>
    <scope>NUCLEOTIDE SEQUENCE</scope>
    <source>
        <strain evidence="1">Ex8</strain>
    </source>
</reference>
<comment type="caution">
    <text evidence="1">The sequence shown here is derived from an EMBL/GenBank/DDBJ whole genome shotgun (WGS) entry which is preliminary data.</text>
</comment>
<evidence type="ECO:0000313" key="2">
    <source>
        <dbReference type="Proteomes" id="UP001161757"/>
    </source>
</evidence>
<proteinExistence type="predicted"/>
<gene>
    <name evidence="1" type="ORF">HRR80_006028</name>
</gene>
<protein>
    <submittedName>
        <fullName evidence="1">Uncharacterized protein</fullName>
    </submittedName>
</protein>
<accession>A0AAN6EQY5</accession>
<dbReference type="EMBL" id="JAJGCB010000012">
    <property type="protein sequence ID" value="KAJ8989887.1"/>
    <property type="molecule type" value="Genomic_DNA"/>
</dbReference>
<organism evidence="1 2">
    <name type="scientific">Exophiala dermatitidis</name>
    <name type="common">Black yeast-like fungus</name>
    <name type="synonym">Wangiella dermatitidis</name>
    <dbReference type="NCBI Taxonomy" id="5970"/>
    <lineage>
        <taxon>Eukaryota</taxon>
        <taxon>Fungi</taxon>
        <taxon>Dikarya</taxon>
        <taxon>Ascomycota</taxon>
        <taxon>Pezizomycotina</taxon>
        <taxon>Eurotiomycetes</taxon>
        <taxon>Chaetothyriomycetidae</taxon>
        <taxon>Chaetothyriales</taxon>
        <taxon>Herpotrichiellaceae</taxon>
        <taxon>Exophiala</taxon>
    </lineage>
</organism>
<name>A0AAN6EQY5_EXODE</name>
<dbReference type="AlphaFoldDB" id="A0AAN6EQY5"/>
<sequence>MLTPNCRGTQQKSHRYLFDDELGKPTVHYLTFQHSDRGLRAHNVTRIAEFAWSLAAQNLNNQFQDGPGPEELPMRTNLRATLRCRRRTRRCSKVTELRFQQSKRLIAWRQFDNAVDFLQCPERTGEYERAIVTCLSRNHKPVIGGDIGLFSEITK</sequence>
<dbReference type="Proteomes" id="UP001161757">
    <property type="component" value="Unassembled WGS sequence"/>
</dbReference>